<dbReference type="GO" id="GO:0005980">
    <property type="term" value="P:glycogen catabolic process"/>
    <property type="evidence" value="ECO:0007669"/>
    <property type="project" value="InterPro"/>
</dbReference>
<dbReference type="SMART" id="SM00642">
    <property type="entry name" value="Aamy"/>
    <property type="match status" value="1"/>
</dbReference>
<dbReference type="SUPFAM" id="SSF81296">
    <property type="entry name" value="E set domains"/>
    <property type="match status" value="1"/>
</dbReference>
<name>A0A1E7KP32_9ACTN</name>
<keyword evidence="7" id="KW-1185">Reference proteome</keyword>
<comment type="similarity">
    <text evidence="1">Belongs to the glycosyl hydrolase 13 family.</text>
</comment>
<dbReference type="PANTHER" id="PTHR43002">
    <property type="entry name" value="GLYCOGEN DEBRANCHING ENZYME"/>
    <property type="match status" value="1"/>
</dbReference>
<evidence type="ECO:0000313" key="6">
    <source>
        <dbReference type="EMBL" id="OEV05644.1"/>
    </source>
</evidence>
<protein>
    <submittedName>
        <fullName evidence="6">Glycogen debranching protein</fullName>
    </submittedName>
</protein>
<feature type="domain" description="Glycosyl hydrolase family 13 catalytic" evidence="5">
    <location>
        <begin position="200"/>
        <end position="613"/>
    </location>
</feature>
<dbReference type="InterPro" id="IPR013783">
    <property type="entry name" value="Ig-like_fold"/>
</dbReference>
<dbReference type="InterPro" id="IPR004193">
    <property type="entry name" value="Glyco_hydro_13_N"/>
</dbReference>
<evidence type="ECO:0000259" key="5">
    <source>
        <dbReference type="SMART" id="SM00642"/>
    </source>
</evidence>
<proteinExistence type="inferred from homology"/>
<comment type="caution">
    <text evidence="6">The sequence shown here is derived from an EMBL/GenBank/DDBJ whole genome shotgun (WGS) entry which is preliminary data.</text>
</comment>
<dbReference type="InterPro" id="IPR017853">
    <property type="entry name" value="GH"/>
</dbReference>
<dbReference type="Pfam" id="PF00128">
    <property type="entry name" value="Alpha-amylase"/>
    <property type="match status" value="1"/>
</dbReference>
<dbReference type="InterPro" id="IPR006047">
    <property type="entry name" value="GH13_cat_dom"/>
</dbReference>
<dbReference type="CDD" id="cd02856">
    <property type="entry name" value="E_set_GDE_Isoamylase_N"/>
    <property type="match status" value="1"/>
</dbReference>
<dbReference type="Gene3D" id="3.20.20.80">
    <property type="entry name" value="Glycosidases"/>
    <property type="match status" value="1"/>
</dbReference>
<evidence type="ECO:0000256" key="1">
    <source>
        <dbReference type="ARBA" id="ARBA00008061"/>
    </source>
</evidence>
<organism evidence="6 7">
    <name type="scientific">Streptomyces oceani</name>
    <dbReference type="NCBI Taxonomy" id="1075402"/>
    <lineage>
        <taxon>Bacteria</taxon>
        <taxon>Bacillati</taxon>
        <taxon>Actinomycetota</taxon>
        <taxon>Actinomycetes</taxon>
        <taxon>Kitasatosporales</taxon>
        <taxon>Streptomycetaceae</taxon>
        <taxon>Streptomyces</taxon>
    </lineage>
</organism>
<dbReference type="RefSeq" id="WP_070194892.1">
    <property type="nucleotide sequence ID" value="NZ_LJGU01000094.1"/>
</dbReference>
<dbReference type="InterPro" id="IPR011837">
    <property type="entry name" value="Glycogen_debranch_GlgX"/>
</dbReference>
<dbReference type="SUPFAM" id="SSF51445">
    <property type="entry name" value="(Trans)glycosidases"/>
    <property type="match status" value="1"/>
</dbReference>
<evidence type="ECO:0000313" key="7">
    <source>
        <dbReference type="Proteomes" id="UP000176101"/>
    </source>
</evidence>
<dbReference type="InterPro" id="IPR013780">
    <property type="entry name" value="Glyco_hydro_b"/>
</dbReference>
<dbReference type="Gene3D" id="2.60.40.1180">
    <property type="entry name" value="Golgi alpha-mannosidase II"/>
    <property type="match status" value="1"/>
</dbReference>
<dbReference type="EMBL" id="LJGU01000094">
    <property type="protein sequence ID" value="OEV05644.1"/>
    <property type="molecule type" value="Genomic_DNA"/>
</dbReference>
<dbReference type="PATRIC" id="fig|1075402.3.peg.3864"/>
<dbReference type="SUPFAM" id="SSF51011">
    <property type="entry name" value="Glycosyl hydrolase domain"/>
    <property type="match status" value="1"/>
</dbReference>
<dbReference type="STRING" id="1075402.AN216_02375"/>
<reference evidence="6 7" key="1">
    <citation type="journal article" date="2016" name="Front. Microbiol.">
        <title>Comparative Genomics Analysis of Streptomyces Species Reveals Their Adaptation to the Marine Environment and Their Diversity at the Genomic Level.</title>
        <authorList>
            <person name="Tian X."/>
            <person name="Zhang Z."/>
            <person name="Yang T."/>
            <person name="Chen M."/>
            <person name="Li J."/>
            <person name="Chen F."/>
            <person name="Yang J."/>
            <person name="Li W."/>
            <person name="Zhang B."/>
            <person name="Zhang Z."/>
            <person name="Wu J."/>
            <person name="Zhang C."/>
            <person name="Long L."/>
            <person name="Xiao J."/>
        </authorList>
    </citation>
    <scope>NUCLEOTIDE SEQUENCE [LARGE SCALE GENOMIC DNA]</scope>
    <source>
        <strain evidence="6 7">SCSIO 02100</strain>
    </source>
</reference>
<dbReference type="Pfam" id="PF02922">
    <property type="entry name" value="CBM_48"/>
    <property type="match status" value="1"/>
</dbReference>
<accession>A0A1E7KP32</accession>
<dbReference type="Gene3D" id="2.60.40.10">
    <property type="entry name" value="Immunoglobulins"/>
    <property type="match status" value="1"/>
</dbReference>
<dbReference type="NCBIfam" id="TIGR02100">
    <property type="entry name" value="glgX_debranch"/>
    <property type="match status" value="1"/>
</dbReference>
<dbReference type="AlphaFoldDB" id="A0A1E7KP32"/>
<dbReference type="InterPro" id="IPR044505">
    <property type="entry name" value="GlgX_Isoamylase_N_E_set"/>
</dbReference>
<feature type="region of interest" description="Disordered" evidence="4">
    <location>
        <begin position="1"/>
        <end position="46"/>
    </location>
</feature>
<evidence type="ECO:0000256" key="4">
    <source>
        <dbReference type="SAM" id="MobiDB-lite"/>
    </source>
</evidence>
<dbReference type="CDD" id="cd11326">
    <property type="entry name" value="AmyAc_Glg_debranch"/>
    <property type="match status" value="1"/>
</dbReference>
<dbReference type="Proteomes" id="UP000176101">
    <property type="component" value="Unassembled WGS sequence"/>
</dbReference>
<sequence length="761" mass="85034">MHRTRPRPAAGHRSERVTEAPHVSQRPDPPEGTVWPGSPQPLGARHHVGPDGVRGTNFALWAAGAEAVEVCLFDEAEVEVRCRLTELTHEIWHGFLPGVAPGRRYGYRVYGRWDPWTGARWNPAKLLLDPYARAVDGEFTLPAEVYGHVRDWPEQELADTVRDERDSAPHVPKGVVVDDRDTWVDDRRPKTPWADSVVYELHVRGFTKRHPDIPEPLRGTYSGLAHPAAVSHLTRLGVTAVELLPVHQFAHEDHLLRRGLRNYWGYNSIGYFAPHAAYAAHGTRGQQVGEFKQMVRALHAAGIEVILDVVYNHTAEAGELGPTLSLRGIDNHGYYRAGGDPRRYADYTGCGNTLDVVQPQTLRLLTDSLRYWVQEMGVDGFRFDLAAALARSMHDVDMLSPFLAVIAQDPVLRRVKLIAEPWDVGNGGYQVGAFPPLWTEWNDRYRDTVRDFWRGALPDVRDLGYRLSGSSDLYAWGGRRPYASVNFITAHDGFTLRDLVSYERKHNEANGEDNQDGTSDNRSWNCGVEGDPPDIDTAVTELRARQLRNLLTTLLLSAGVPMLVAGDEMGRTQGGNNNAYCQDNEISWLDWSLRDEPAWHGLFELTARLLKLRRNHPVLRRKTFFSGWAHGPEGLRDLAWFGADGTEMAEDDWYTPSDTLAMFLSGRGIPQRDARGRPVTDDSFLCVLHSGAKPGTFPLPGQPWARHYELVLDTAREDQSVQPRTVHAAGEDLAVPERAVLLLRAFPQPGTGGRSQPGTGG</sequence>
<dbReference type="InterPro" id="IPR014756">
    <property type="entry name" value="Ig_E-set"/>
</dbReference>
<dbReference type="OrthoDB" id="3236218at2"/>
<keyword evidence="2" id="KW-0378">Hydrolase</keyword>
<evidence type="ECO:0000256" key="3">
    <source>
        <dbReference type="ARBA" id="ARBA00023295"/>
    </source>
</evidence>
<dbReference type="GO" id="GO:0004135">
    <property type="term" value="F:amylo-alpha-1,6-glucosidase activity"/>
    <property type="evidence" value="ECO:0007669"/>
    <property type="project" value="InterPro"/>
</dbReference>
<keyword evidence="3" id="KW-0326">Glycosidase</keyword>
<gene>
    <name evidence="6" type="ORF">AN216_02375</name>
</gene>
<evidence type="ECO:0000256" key="2">
    <source>
        <dbReference type="ARBA" id="ARBA00022801"/>
    </source>
</evidence>
<feature type="region of interest" description="Disordered" evidence="4">
    <location>
        <begin position="507"/>
        <end position="530"/>
    </location>
</feature>